<dbReference type="EMBL" id="MN740833">
    <property type="protein sequence ID" value="QHU14199.1"/>
    <property type="molecule type" value="Genomic_DNA"/>
</dbReference>
<reference evidence="2" key="1">
    <citation type="journal article" date="2020" name="Nature">
        <title>Giant virus diversity and host interactions through global metagenomics.</title>
        <authorList>
            <person name="Schulz F."/>
            <person name="Roux S."/>
            <person name="Paez-Espino D."/>
            <person name="Jungbluth S."/>
            <person name="Walsh D.A."/>
            <person name="Denef V.J."/>
            <person name="McMahon K.D."/>
            <person name="Konstantinidis K.T."/>
            <person name="Eloe-Fadrosh E.A."/>
            <person name="Kyrpides N.C."/>
            <person name="Woyke T."/>
        </authorList>
    </citation>
    <scope>NUCLEOTIDE SEQUENCE</scope>
    <source>
        <strain evidence="2">GVMAG-S-1101182-85</strain>
    </source>
</reference>
<keyword evidence="1" id="KW-0472">Membrane</keyword>
<keyword evidence="1" id="KW-1133">Transmembrane helix</keyword>
<sequence length="152" mass="16453">MGEHAAPYSQPIEGFTNPAISTAINNIKNASSDNSALTQKQFLIDLLQTEKDTADTLMKAAGRFTSLSNKKELSDNAFDASFETDPPSQITGPSATLQGFSYLLFFASYIALAIVLSVKIYVSTQNIMNSIFAFLGFLLIGVFLIAIIRQTA</sequence>
<dbReference type="AlphaFoldDB" id="A0A6C0K924"/>
<evidence type="ECO:0000313" key="2">
    <source>
        <dbReference type="EMBL" id="QHU14199.1"/>
    </source>
</evidence>
<evidence type="ECO:0000256" key="1">
    <source>
        <dbReference type="SAM" id="Phobius"/>
    </source>
</evidence>
<organism evidence="2">
    <name type="scientific">viral metagenome</name>
    <dbReference type="NCBI Taxonomy" id="1070528"/>
    <lineage>
        <taxon>unclassified sequences</taxon>
        <taxon>metagenomes</taxon>
        <taxon>organismal metagenomes</taxon>
    </lineage>
</organism>
<proteinExistence type="predicted"/>
<name>A0A6C0K924_9ZZZZ</name>
<keyword evidence="1" id="KW-0812">Transmembrane</keyword>
<accession>A0A6C0K924</accession>
<protein>
    <submittedName>
        <fullName evidence="2">Uncharacterized protein</fullName>
    </submittedName>
</protein>
<feature type="transmembrane region" description="Helical" evidence="1">
    <location>
        <begin position="127"/>
        <end position="148"/>
    </location>
</feature>
<feature type="transmembrane region" description="Helical" evidence="1">
    <location>
        <begin position="100"/>
        <end position="121"/>
    </location>
</feature>